<protein>
    <recommendedName>
        <fullName evidence="4">Reverse transcriptase Ty1/copia-type domain-containing protein</fullName>
    </recommendedName>
</protein>
<evidence type="ECO:0000313" key="2">
    <source>
        <dbReference type="EMBL" id="KAE9360176.1"/>
    </source>
</evidence>
<feature type="region of interest" description="Disordered" evidence="1">
    <location>
        <begin position="227"/>
        <end position="257"/>
    </location>
</feature>
<dbReference type="PANTHER" id="PTHR11439:SF440">
    <property type="entry name" value="INTEGRASE CATALYTIC DOMAIN-CONTAINING PROTEIN"/>
    <property type="match status" value="1"/>
</dbReference>
<reference evidence="2 3" key="1">
    <citation type="submission" date="2018-08" db="EMBL/GenBank/DDBJ databases">
        <title>Genomic investigation of the strawberry pathogen Phytophthora fragariae indicates pathogenicity is determined by transcriptional variation in three key races.</title>
        <authorList>
            <person name="Adams T.M."/>
            <person name="Armitage A.D."/>
            <person name="Sobczyk M.K."/>
            <person name="Bates H.J."/>
            <person name="Dunwell J.M."/>
            <person name="Nellist C.F."/>
            <person name="Harrison R.J."/>
        </authorList>
    </citation>
    <scope>NUCLEOTIDE SEQUENCE [LARGE SCALE GENOMIC DNA]</scope>
    <source>
        <strain evidence="2 3">SCRP333</strain>
    </source>
</reference>
<evidence type="ECO:0000313" key="3">
    <source>
        <dbReference type="Proteomes" id="UP000434957"/>
    </source>
</evidence>
<accession>A0A6A4G761</accession>
<gene>
    <name evidence="2" type="ORF">PR003_g387</name>
</gene>
<sequence length="257" mass="28112">MNLDWWGLPKFTDKKLYAGMGADWGKTLVQRLSRADDERRGLAARLQDSCLQWQVGRSGVGLIREDAASLGFRVKRDGPHGGPDARVLHYEDAGNQGDGAGVGAEGPGKSPSITRCEQDYQTEGGLLPRDGIGIAPQPTVRMFQLMMGCLLWIARCTRPGIAFAVHREPRRSHTPRQSDWRLAKSIARYLEGTIDYRFAMQTVPDLVDAAEVVLEAFSDADYAGDRVDRKSVSGGSGARWSVGSARSRLVPPLDDGD</sequence>
<name>A0A6A4G761_9STRA</name>
<proteinExistence type="predicted"/>
<dbReference type="Proteomes" id="UP000434957">
    <property type="component" value="Unassembled WGS sequence"/>
</dbReference>
<feature type="region of interest" description="Disordered" evidence="1">
    <location>
        <begin position="90"/>
        <end position="110"/>
    </location>
</feature>
<dbReference type="PANTHER" id="PTHR11439">
    <property type="entry name" value="GAG-POL-RELATED RETROTRANSPOSON"/>
    <property type="match status" value="1"/>
</dbReference>
<keyword evidence="3" id="KW-1185">Reference proteome</keyword>
<comment type="caution">
    <text evidence="2">The sequence shown here is derived from an EMBL/GenBank/DDBJ whole genome shotgun (WGS) entry which is preliminary data.</text>
</comment>
<dbReference type="AlphaFoldDB" id="A0A6A4G761"/>
<evidence type="ECO:0008006" key="4">
    <source>
        <dbReference type="Google" id="ProtNLM"/>
    </source>
</evidence>
<feature type="compositionally biased region" description="Gly residues" evidence="1">
    <location>
        <begin position="96"/>
        <end position="106"/>
    </location>
</feature>
<organism evidence="2 3">
    <name type="scientific">Phytophthora rubi</name>
    <dbReference type="NCBI Taxonomy" id="129364"/>
    <lineage>
        <taxon>Eukaryota</taxon>
        <taxon>Sar</taxon>
        <taxon>Stramenopiles</taxon>
        <taxon>Oomycota</taxon>
        <taxon>Peronosporomycetes</taxon>
        <taxon>Peronosporales</taxon>
        <taxon>Peronosporaceae</taxon>
        <taxon>Phytophthora</taxon>
    </lineage>
</organism>
<evidence type="ECO:0000256" key="1">
    <source>
        <dbReference type="SAM" id="MobiDB-lite"/>
    </source>
</evidence>
<dbReference type="EMBL" id="QXFT01000008">
    <property type="protein sequence ID" value="KAE9360176.1"/>
    <property type="molecule type" value="Genomic_DNA"/>
</dbReference>